<comment type="similarity">
    <text evidence="1">Belongs to the bacterial histone-like protein family.</text>
</comment>
<dbReference type="InterPro" id="IPR000119">
    <property type="entry name" value="Hist_DNA-bd"/>
</dbReference>
<evidence type="ECO:0000256" key="2">
    <source>
        <dbReference type="ARBA" id="ARBA00023125"/>
    </source>
</evidence>
<protein>
    <submittedName>
        <fullName evidence="3">Nucleoid DNA-binding protein</fullName>
    </submittedName>
</protein>
<name>A0ABR6KR77_9BACT</name>
<keyword evidence="2 3" id="KW-0238">DNA-binding</keyword>
<comment type="caution">
    <text evidence="3">The sequence shown here is derived from an EMBL/GenBank/DDBJ whole genome shotgun (WGS) entry which is preliminary data.</text>
</comment>
<dbReference type="InterPro" id="IPR010992">
    <property type="entry name" value="IHF-like_DNA-bd_dom_sf"/>
</dbReference>
<organism evidence="3 4">
    <name type="scientific">Parabacteroides faecis</name>
    <dbReference type="NCBI Taxonomy" id="1217282"/>
    <lineage>
        <taxon>Bacteria</taxon>
        <taxon>Pseudomonadati</taxon>
        <taxon>Bacteroidota</taxon>
        <taxon>Bacteroidia</taxon>
        <taxon>Bacteroidales</taxon>
        <taxon>Tannerellaceae</taxon>
        <taxon>Parabacteroides</taxon>
    </lineage>
</organism>
<dbReference type="GO" id="GO:0003677">
    <property type="term" value="F:DNA binding"/>
    <property type="evidence" value="ECO:0007669"/>
    <property type="project" value="UniProtKB-KW"/>
</dbReference>
<evidence type="ECO:0000313" key="3">
    <source>
        <dbReference type="EMBL" id="MBB4623950.1"/>
    </source>
</evidence>
<dbReference type="SUPFAM" id="SSF47729">
    <property type="entry name" value="IHF-like DNA-binding proteins"/>
    <property type="match status" value="1"/>
</dbReference>
<keyword evidence="4" id="KW-1185">Reference proteome</keyword>
<sequence>MNKAKLVNELAEKMNITQEQSRQFVNVFQKILMEAIKQETPVMP</sequence>
<dbReference type="Pfam" id="PF00216">
    <property type="entry name" value="Bac_DNA_binding"/>
    <property type="match status" value="1"/>
</dbReference>
<accession>A0ABR6KR77</accession>
<proteinExistence type="inferred from homology"/>
<dbReference type="RefSeq" id="WP_183671804.1">
    <property type="nucleotide sequence ID" value="NZ_BMPB01000011.1"/>
</dbReference>
<dbReference type="Proteomes" id="UP000533637">
    <property type="component" value="Unassembled WGS sequence"/>
</dbReference>
<dbReference type="Gene3D" id="4.10.520.10">
    <property type="entry name" value="IHF-like DNA-binding proteins"/>
    <property type="match status" value="1"/>
</dbReference>
<evidence type="ECO:0000256" key="1">
    <source>
        <dbReference type="ARBA" id="ARBA00010529"/>
    </source>
</evidence>
<reference evidence="3 4" key="1">
    <citation type="submission" date="2020-08" db="EMBL/GenBank/DDBJ databases">
        <title>Genomic Encyclopedia of Type Strains, Phase IV (KMG-IV): sequencing the most valuable type-strain genomes for metagenomic binning, comparative biology and taxonomic classification.</title>
        <authorList>
            <person name="Goeker M."/>
        </authorList>
    </citation>
    <scope>NUCLEOTIDE SEQUENCE [LARGE SCALE GENOMIC DNA]</scope>
    <source>
        <strain evidence="3 4">DSM 102983</strain>
    </source>
</reference>
<gene>
    <name evidence="3" type="ORF">GGQ57_003874</name>
</gene>
<dbReference type="EMBL" id="JACHOC010000008">
    <property type="protein sequence ID" value="MBB4623950.1"/>
    <property type="molecule type" value="Genomic_DNA"/>
</dbReference>
<evidence type="ECO:0000313" key="4">
    <source>
        <dbReference type="Proteomes" id="UP000533637"/>
    </source>
</evidence>